<dbReference type="AlphaFoldDB" id="A0A5J5I031"/>
<dbReference type="InterPro" id="IPR025004">
    <property type="entry name" value="SenN/SenS"/>
</dbReference>
<keyword evidence="2" id="KW-1185">Reference proteome</keyword>
<name>A0A5J5I031_9BACI</name>
<comment type="caution">
    <text evidence="1">The sequence shown here is derived from an EMBL/GenBank/DDBJ whole genome shotgun (WGS) entry which is preliminary data.</text>
</comment>
<gene>
    <name evidence="1" type="ORF">F4V44_04095</name>
</gene>
<dbReference type="Proteomes" id="UP000326671">
    <property type="component" value="Unassembled WGS sequence"/>
</dbReference>
<dbReference type="EMBL" id="VYKL01000010">
    <property type="protein sequence ID" value="KAA9028637.1"/>
    <property type="molecule type" value="Genomic_DNA"/>
</dbReference>
<dbReference type="OrthoDB" id="2991278at2"/>
<proteinExistence type="predicted"/>
<accession>A0A5J5I031</accession>
<sequence length="43" mass="5319">MTKRKKLSFEKLVKEYKLQLLRDPAFIEKMEERLEKKHISEVQ</sequence>
<organism evidence="1 2">
    <name type="scientific">Niallia endozanthoxylica</name>
    <dbReference type="NCBI Taxonomy" id="2036016"/>
    <lineage>
        <taxon>Bacteria</taxon>
        <taxon>Bacillati</taxon>
        <taxon>Bacillota</taxon>
        <taxon>Bacilli</taxon>
        <taxon>Bacillales</taxon>
        <taxon>Bacillaceae</taxon>
        <taxon>Niallia</taxon>
    </lineage>
</organism>
<dbReference type="Pfam" id="PF13040">
    <property type="entry name" value="Fur_reg_FbpB"/>
    <property type="match status" value="1"/>
</dbReference>
<evidence type="ECO:0000313" key="2">
    <source>
        <dbReference type="Proteomes" id="UP000326671"/>
    </source>
</evidence>
<protein>
    <submittedName>
        <fullName evidence="1">FbpB family small basic protein</fullName>
    </submittedName>
</protein>
<reference evidence="1 2" key="1">
    <citation type="submission" date="2019-09" db="EMBL/GenBank/DDBJ databases">
        <title>Whole genome sequences of isolates from the Mars Exploration Rovers.</title>
        <authorList>
            <person name="Seuylemezian A."/>
            <person name="Vaishampayan P."/>
        </authorList>
    </citation>
    <scope>NUCLEOTIDE SEQUENCE [LARGE SCALE GENOMIC DNA]</scope>
    <source>
        <strain evidence="1 2">MER_TA_151</strain>
    </source>
</reference>
<evidence type="ECO:0000313" key="1">
    <source>
        <dbReference type="EMBL" id="KAA9028637.1"/>
    </source>
</evidence>